<feature type="compositionally biased region" description="Low complexity" evidence="3">
    <location>
        <begin position="348"/>
        <end position="376"/>
    </location>
</feature>
<evidence type="ECO:0000256" key="1">
    <source>
        <dbReference type="ARBA" id="ARBA00004123"/>
    </source>
</evidence>
<evidence type="ECO:0000256" key="3">
    <source>
        <dbReference type="SAM" id="MobiDB-lite"/>
    </source>
</evidence>
<evidence type="ECO:0000313" key="6">
    <source>
        <dbReference type="Proteomes" id="UP000008743"/>
    </source>
</evidence>
<evidence type="ECO:0000256" key="2">
    <source>
        <dbReference type="ARBA" id="ARBA00023242"/>
    </source>
</evidence>
<dbReference type="InParanoid" id="A0A0D2WPL8"/>
<dbReference type="GO" id="GO:0005681">
    <property type="term" value="C:spliceosomal complex"/>
    <property type="evidence" value="ECO:0007669"/>
    <property type="project" value="TreeGrafter"/>
</dbReference>
<dbReference type="Pfam" id="PF25088">
    <property type="entry name" value="GPKOW_C"/>
    <property type="match status" value="1"/>
</dbReference>
<dbReference type="EMBL" id="KE346364">
    <property type="protein sequence ID" value="KJE92603.1"/>
    <property type="molecule type" value="Genomic_DNA"/>
</dbReference>
<gene>
    <name evidence="5" type="ORF">CAOG_003529</name>
</gene>
<feature type="domain" description="Spp2/MOS2 G-patch" evidence="4">
    <location>
        <begin position="287"/>
        <end position="335"/>
    </location>
</feature>
<protein>
    <recommendedName>
        <fullName evidence="4">Spp2/MOS2 G-patch domain-containing protein</fullName>
    </recommendedName>
</protein>
<keyword evidence="6" id="KW-1185">Reference proteome</keyword>
<organism evidence="5 6">
    <name type="scientific">Capsaspora owczarzaki (strain ATCC 30864)</name>
    <dbReference type="NCBI Taxonomy" id="595528"/>
    <lineage>
        <taxon>Eukaryota</taxon>
        <taxon>Filasterea</taxon>
        <taxon>Capsaspora</taxon>
    </lineage>
</organism>
<feature type="region of interest" description="Disordered" evidence="3">
    <location>
        <begin position="323"/>
        <end position="381"/>
    </location>
</feature>
<sequence length="574" mass="59483">MNDIQSDFSDSIEFNARMSDSATPGFTIAPFAIQLNLSAAGAAGAGSATTGAGAGAGAGAGGNGAASFHRRAADDSDGDPRKRVRLDDHAGSAGTNGSSSSGSRSVAAAFHEDDAHGPSSDGAITTRFLSAIQVKSAAEEAAEAAAAALKASHIVIPLIKNNRWGVALESQPGTNEDAASSTTGTTGAATAMDVSTSNGEMQASSRGTPTNAAAGANGTLTAEEEAAALAQTALSELLQDSAAITAGNVEQKTIPLMMQNRIPGAENLSSEADVFRLDVSLRPDDINYNAVPVEAFGMAMLRGMGVSDKDMISARNQLKDAVPRANRLGLGAKPKSEALANNEPPPTSAKSAAKQQQAQQAKNAAAAAAASSTAPAVPAPPKKQVVFLPGLTKRDGSAPPRSDSATDANLAEAVRPIETVSIPAAASSRPAAMPPARPPLPFAPFAFKTSWLAENLRVRVVSRSYKDGKYDGVKVVLTEIDRERLDRFICKTEDDRTLTDLRERDLESVVPREIGAKVLILSGTERGRIGLLHDRDSSRQRVKVKLPSEPFMATLNFDEVCEIAAQLPGNAARR</sequence>
<proteinExistence type="predicted"/>
<accession>A0A0D2WPL8</accession>
<dbReference type="PANTHER" id="PTHR15818:SF2">
    <property type="entry name" value="G-PATCH DOMAIN AND KOW MOTIFS-CONTAINING PROTEIN"/>
    <property type="match status" value="1"/>
</dbReference>
<dbReference type="PhylomeDB" id="A0A0D2WPL8"/>
<dbReference type="AlphaFoldDB" id="A0A0D2WPL8"/>
<feature type="compositionally biased region" description="Low complexity" evidence="3">
    <location>
        <begin position="91"/>
        <end position="107"/>
    </location>
</feature>
<dbReference type="STRING" id="595528.A0A0D2WPL8"/>
<dbReference type="OrthoDB" id="5577072at2759"/>
<dbReference type="GO" id="GO:0000398">
    <property type="term" value="P:mRNA splicing, via spliceosome"/>
    <property type="evidence" value="ECO:0007669"/>
    <property type="project" value="InterPro"/>
</dbReference>
<feature type="compositionally biased region" description="Low complexity" evidence="3">
    <location>
        <begin position="178"/>
        <end position="191"/>
    </location>
</feature>
<feature type="compositionally biased region" description="Gly residues" evidence="3">
    <location>
        <begin position="52"/>
        <end position="64"/>
    </location>
</feature>
<dbReference type="eggNOG" id="KOG4315">
    <property type="taxonomic scope" value="Eukaryota"/>
</dbReference>
<keyword evidence="2" id="KW-0539">Nucleus</keyword>
<name>A0A0D2WPL8_CAPO3</name>
<feature type="compositionally biased region" description="Basic and acidic residues" evidence="3">
    <location>
        <begin position="71"/>
        <end position="90"/>
    </location>
</feature>
<evidence type="ECO:0000313" key="5">
    <source>
        <dbReference type="EMBL" id="KJE92603.1"/>
    </source>
</evidence>
<reference evidence="6" key="1">
    <citation type="submission" date="2011-02" db="EMBL/GenBank/DDBJ databases">
        <title>The Genome Sequence of Capsaspora owczarzaki ATCC 30864.</title>
        <authorList>
            <person name="Russ C."/>
            <person name="Cuomo C."/>
            <person name="Burger G."/>
            <person name="Gray M.W."/>
            <person name="Holland P.W.H."/>
            <person name="King N."/>
            <person name="Lang F.B.F."/>
            <person name="Roger A.J."/>
            <person name="Ruiz-Trillo I."/>
            <person name="Young S.K."/>
            <person name="Zeng Q."/>
            <person name="Gargeya S."/>
            <person name="Alvarado L."/>
            <person name="Berlin A."/>
            <person name="Chapman S.B."/>
            <person name="Chen Z."/>
            <person name="Freedman E."/>
            <person name="Gellesch M."/>
            <person name="Goldberg J."/>
            <person name="Griggs A."/>
            <person name="Gujja S."/>
            <person name="Heilman E."/>
            <person name="Heiman D."/>
            <person name="Howarth C."/>
            <person name="Mehta T."/>
            <person name="Neiman D."/>
            <person name="Pearson M."/>
            <person name="Roberts A."/>
            <person name="Saif S."/>
            <person name="Shea T."/>
            <person name="Shenoy N."/>
            <person name="Sisk P."/>
            <person name="Stolte C."/>
            <person name="Sykes S."/>
            <person name="White J."/>
            <person name="Yandava C."/>
            <person name="Haas B."/>
            <person name="Nusbaum C."/>
            <person name="Birren B."/>
        </authorList>
    </citation>
    <scope>NUCLEOTIDE SEQUENCE</scope>
    <source>
        <strain evidence="6">ATCC 30864</strain>
    </source>
</reference>
<feature type="compositionally biased region" description="Polar residues" evidence="3">
    <location>
        <begin position="193"/>
        <end position="209"/>
    </location>
</feature>
<feature type="region of interest" description="Disordered" evidence="3">
    <location>
        <begin position="44"/>
        <end position="107"/>
    </location>
</feature>
<dbReference type="InterPro" id="IPR026822">
    <property type="entry name" value="Spp2/MOS2_G-patch"/>
</dbReference>
<dbReference type="PANTHER" id="PTHR15818">
    <property type="entry name" value="G PATCH AND KOW-CONTAINING"/>
    <property type="match status" value="1"/>
</dbReference>
<feature type="region of interest" description="Disordered" evidence="3">
    <location>
        <begin position="170"/>
        <end position="215"/>
    </location>
</feature>
<evidence type="ECO:0000259" key="4">
    <source>
        <dbReference type="Pfam" id="PF12656"/>
    </source>
</evidence>
<dbReference type="InterPro" id="IPR045166">
    <property type="entry name" value="Spp2-like"/>
</dbReference>
<dbReference type="Pfam" id="PF12656">
    <property type="entry name" value="G-patch_2"/>
    <property type="match status" value="1"/>
</dbReference>
<comment type="subcellular location">
    <subcellularLocation>
        <location evidence="1">Nucleus</location>
    </subcellularLocation>
</comment>
<dbReference type="Proteomes" id="UP000008743">
    <property type="component" value="Unassembled WGS sequence"/>
</dbReference>